<comment type="caution">
    <text evidence="1">The sequence shown here is derived from an EMBL/GenBank/DDBJ whole genome shotgun (WGS) entry which is preliminary data.</text>
</comment>
<gene>
    <name evidence="1" type="ORF">DSO57_1026228</name>
</gene>
<reference evidence="1" key="1">
    <citation type="submission" date="2022-04" db="EMBL/GenBank/DDBJ databases">
        <title>Genome of the entomopathogenic fungus Entomophthora muscae.</title>
        <authorList>
            <person name="Elya C."/>
            <person name="Lovett B.R."/>
            <person name="Lee E."/>
            <person name="Macias A.M."/>
            <person name="Hajek A.E."/>
            <person name="De Bivort B.L."/>
            <person name="Kasson M.T."/>
            <person name="De Fine Licht H.H."/>
            <person name="Stajich J.E."/>
        </authorList>
    </citation>
    <scope>NUCLEOTIDE SEQUENCE</scope>
    <source>
        <strain evidence="1">Berkeley</strain>
    </source>
</reference>
<protein>
    <submittedName>
        <fullName evidence="1">Uncharacterized protein</fullName>
    </submittedName>
</protein>
<evidence type="ECO:0000313" key="1">
    <source>
        <dbReference type="EMBL" id="KAJ9064827.1"/>
    </source>
</evidence>
<dbReference type="EMBL" id="QTSX02004412">
    <property type="protein sequence ID" value="KAJ9064827.1"/>
    <property type="molecule type" value="Genomic_DNA"/>
</dbReference>
<proteinExistence type="predicted"/>
<accession>A0ACC2SRD5</accession>
<organism evidence="1 2">
    <name type="scientific">Entomophthora muscae</name>
    <dbReference type="NCBI Taxonomy" id="34485"/>
    <lineage>
        <taxon>Eukaryota</taxon>
        <taxon>Fungi</taxon>
        <taxon>Fungi incertae sedis</taxon>
        <taxon>Zoopagomycota</taxon>
        <taxon>Entomophthoromycotina</taxon>
        <taxon>Entomophthoromycetes</taxon>
        <taxon>Entomophthorales</taxon>
        <taxon>Entomophthoraceae</taxon>
        <taxon>Entomophthora</taxon>
    </lineage>
</organism>
<sequence>MNFRLRKPPCLAGAKAKKKTNTDKISKIQEALTNQEKRIGLLEKDLDITCLENWAYTDELDEHKALMASIQDQLERANSTMASLEQKLDSLKNQHQHRETGSQSQCSYWNSSGQEEYHSLDSNNETNRRLPCSIQVLEVVAGNGGLATVTIEDTYKILKHNKKSHTRLLLKPALLPPRPTTTDLLPLSNRLHQLQLHPITLCPSSNQLTSPGLTERVM</sequence>
<name>A0ACC2SRD5_9FUNG</name>
<dbReference type="Proteomes" id="UP001165960">
    <property type="component" value="Unassembled WGS sequence"/>
</dbReference>
<keyword evidence="2" id="KW-1185">Reference proteome</keyword>
<evidence type="ECO:0000313" key="2">
    <source>
        <dbReference type="Proteomes" id="UP001165960"/>
    </source>
</evidence>